<dbReference type="PATRIC" id="fig|1345695.10.peg.4569"/>
<evidence type="ECO:0000313" key="1">
    <source>
        <dbReference type="EMBL" id="AGX45421.1"/>
    </source>
</evidence>
<organism evidence="1 2">
    <name type="scientific">Clostridium saccharobutylicum DSM 13864</name>
    <dbReference type="NCBI Taxonomy" id="1345695"/>
    <lineage>
        <taxon>Bacteria</taxon>
        <taxon>Bacillati</taxon>
        <taxon>Bacillota</taxon>
        <taxon>Clostridia</taxon>
        <taxon>Eubacteriales</taxon>
        <taxon>Clostridiaceae</taxon>
        <taxon>Clostridium</taxon>
    </lineage>
</organism>
<name>U5N0J0_CLOSA</name>
<reference evidence="1 2" key="1">
    <citation type="journal article" date="2013" name="Genome Announc.">
        <title>Complete Genome Sequence of the Solvent Producer Clostridium saccharobutylicum NCP262 (DSM 13864).</title>
        <authorList>
            <person name="Poehlein A."/>
            <person name="Hartwich K."/>
            <person name="Krabben P."/>
            <person name="Ehrenreich A."/>
            <person name="Liebl W."/>
            <person name="Durre P."/>
            <person name="Gottschalk G."/>
            <person name="Daniel R."/>
        </authorList>
    </citation>
    <scope>NUCLEOTIDE SEQUENCE [LARGE SCALE GENOMIC DNA]</scope>
    <source>
        <strain evidence="1">DSM 13864</strain>
    </source>
</reference>
<gene>
    <name evidence="1" type="ORF">CLSA_c44940</name>
</gene>
<dbReference type="Proteomes" id="UP000017118">
    <property type="component" value="Chromosome"/>
</dbReference>
<sequence length="37" mass="4447">MILGLLDEWIRKLVKITFKKDKIKIKTKICLKNTLIF</sequence>
<dbReference type="AlphaFoldDB" id="U5N0J0"/>
<dbReference type="EMBL" id="CP006721">
    <property type="protein sequence ID" value="AGX45421.1"/>
    <property type="molecule type" value="Genomic_DNA"/>
</dbReference>
<evidence type="ECO:0000313" key="2">
    <source>
        <dbReference type="Proteomes" id="UP000017118"/>
    </source>
</evidence>
<protein>
    <submittedName>
        <fullName evidence="1">Uncharacterized protein</fullName>
    </submittedName>
</protein>
<accession>U5N0J0</accession>
<proteinExistence type="predicted"/>
<dbReference type="HOGENOM" id="CLU_3342349_0_0_9"/>
<keyword evidence="2" id="KW-1185">Reference proteome</keyword>
<dbReference type="KEGG" id="csb:CLSA_c44940"/>